<sequence length="309" mass="35575">MPVKSIIENFDDEYFELEDKDIEVNKLIKGKEKSSTVKVYYDNDFKVLNEMTKEFFRELALQLLGICSNQESLQTITIEQVCNVEDALNMFDTMLHLRPLPSVVRFSQLFRKIVKLKYYSLVITFYNQIFSHGIVPDEYTLRFLINCFSHLKRICFGVSVLTLRKFNQIWGTIDMLAEEGFKPDIIIYTTLLNGFSKVGKMNEAKEYFHGMNAEGFRPERIKIICNGEIDSYFQPASVYEDLTDQASFVLRLITTGFDCGFQTLTLDTNSIMTNVLPAINSRFGGWFESSLNLSILASHPTLSQDCFGD</sequence>
<evidence type="ECO:0008006" key="6">
    <source>
        <dbReference type="Google" id="ProtNLM"/>
    </source>
</evidence>
<accession>A0A7J6GG95</accession>
<keyword evidence="2" id="KW-0677">Repeat</keyword>
<evidence type="ECO:0000256" key="3">
    <source>
        <dbReference type="PROSITE-ProRule" id="PRU00708"/>
    </source>
</evidence>
<comment type="similarity">
    <text evidence="1">Belongs to the PPR family. P subfamily.</text>
</comment>
<evidence type="ECO:0000256" key="2">
    <source>
        <dbReference type="ARBA" id="ARBA00022737"/>
    </source>
</evidence>
<dbReference type="Gene3D" id="1.25.40.10">
    <property type="entry name" value="Tetratricopeptide repeat domain"/>
    <property type="match status" value="2"/>
</dbReference>
<dbReference type="PROSITE" id="PS51375">
    <property type="entry name" value="PPR"/>
    <property type="match status" value="1"/>
</dbReference>
<protein>
    <recommendedName>
        <fullName evidence="6">Pentatricopeptide repeat-containing protein</fullName>
    </recommendedName>
</protein>
<dbReference type="InterPro" id="IPR002885">
    <property type="entry name" value="PPR_rpt"/>
</dbReference>
<feature type="repeat" description="PPR" evidence="3">
    <location>
        <begin position="184"/>
        <end position="218"/>
    </location>
</feature>
<comment type="caution">
    <text evidence="4">The sequence shown here is derived from an EMBL/GenBank/DDBJ whole genome shotgun (WGS) entry which is preliminary data.</text>
</comment>
<dbReference type="Pfam" id="PF12854">
    <property type="entry name" value="PPR_1"/>
    <property type="match status" value="1"/>
</dbReference>
<proteinExistence type="inferred from homology"/>
<evidence type="ECO:0000313" key="5">
    <source>
        <dbReference type="Proteomes" id="UP000525078"/>
    </source>
</evidence>
<reference evidence="4 5" key="1">
    <citation type="journal article" date="2020" name="bioRxiv">
        <title>Sequence and annotation of 42 cannabis genomes reveals extensive copy number variation in cannabinoid synthesis and pathogen resistance genes.</title>
        <authorList>
            <person name="Mckernan K.J."/>
            <person name="Helbert Y."/>
            <person name="Kane L.T."/>
            <person name="Ebling H."/>
            <person name="Zhang L."/>
            <person name="Liu B."/>
            <person name="Eaton Z."/>
            <person name="Mclaughlin S."/>
            <person name="Kingan S."/>
            <person name="Baybayan P."/>
            <person name="Concepcion G."/>
            <person name="Jordan M."/>
            <person name="Riva A."/>
            <person name="Barbazuk W."/>
            <person name="Harkins T."/>
        </authorList>
    </citation>
    <scope>NUCLEOTIDE SEQUENCE [LARGE SCALE GENOMIC DNA]</scope>
    <source>
        <strain evidence="5">cv. Jamaican Lion 4</strain>
        <tissue evidence="4">Leaf</tissue>
    </source>
</reference>
<evidence type="ECO:0000256" key="1">
    <source>
        <dbReference type="ARBA" id="ARBA00007626"/>
    </source>
</evidence>
<dbReference type="InterPro" id="IPR011990">
    <property type="entry name" value="TPR-like_helical_dom_sf"/>
</dbReference>
<dbReference type="EMBL" id="JAATIP010000063">
    <property type="protein sequence ID" value="KAF4381159.1"/>
    <property type="molecule type" value="Genomic_DNA"/>
</dbReference>
<dbReference type="AlphaFoldDB" id="A0A7J6GG95"/>
<organism evidence="4 5">
    <name type="scientific">Cannabis sativa</name>
    <name type="common">Hemp</name>
    <name type="synonym">Marijuana</name>
    <dbReference type="NCBI Taxonomy" id="3483"/>
    <lineage>
        <taxon>Eukaryota</taxon>
        <taxon>Viridiplantae</taxon>
        <taxon>Streptophyta</taxon>
        <taxon>Embryophyta</taxon>
        <taxon>Tracheophyta</taxon>
        <taxon>Spermatophyta</taxon>
        <taxon>Magnoliopsida</taxon>
        <taxon>eudicotyledons</taxon>
        <taxon>Gunneridae</taxon>
        <taxon>Pentapetalae</taxon>
        <taxon>rosids</taxon>
        <taxon>fabids</taxon>
        <taxon>Rosales</taxon>
        <taxon>Cannabaceae</taxon>
        <taxon>Cannabis</taxon>
    </lineage>
</organism>
<dbReference type="PANTHER" id="PTHR47941">
    <property type="entry name" value="PENTATRICOPEPTIDE REPEAT-CONTAINING PROTEIN 3, MITOCHONDRIAL"/>
    <property type="match status" value="1"/>
</dbReference>
<name>A0A7J6GG95_CANSA</name>
<dbReference type="Proteomes" id="UP000525078">
    <property type="component" value="Unassembled WGS sequence"/>
</dbReference>
<gene>
    <name evidence="4" type="ORF">F8388_012081</name>
</gene>
<evidence type="ECO:0000313" key="4">
    <source>
        <dbReference type="EMBL" id="KAF4381159.1"/>
    </source>
</evidence>
<dbReference type="NCBIfam" id="TIGR00756">
    <property type="entry name" value="PPR"/>
    <property type="match status" value="1"/>
</dbReference>